<reference evidence="1" key="1">
    <citation type="journal article" date="2023" name="Mol. Biol. Evol.">
        <title>Third-Generation Sequencing Reveals the Adaptive Role of the Epigenome in Three Deep-Sea Polychaetes.</title>
        <authorList>
            <person name="Perez M."/>
            <person name="Aroh O."/>
            <person name="Sun Y."/>
            <person name="Lan Y."/>
            <person name="Juniper S.K."/>
            <person name="Young C.R."/>
            <person name="Angers B."/>
            <person name="Qian P.Y."/>
        </authorList>
    </citation>
    <scope>NUCLEOTIDE SEQUENCE</scope>
    <source>
        <strain evidence="1">P08H-3</strain>
    </source>
</reference>
<keyword evidence="2" id="KW-1185">Reference proteome</keyword>
<evidence type="ECO:0000313" key="2">
    <source>
        <dbReference type="Proteomes" id="UP001208570"/>
    </source>
</evidence>
<sequence length="237" mass="26867">MQHTNCVVENVSDKEEPVMIVNKECKKSLNELNCHLHPLDTIASSARVAQKNIDGIMTSHLHGKDCFTANTVLQMNKLRFKDGKGDRKSFVLFLISTGLHKGLIAHYRGNRLHAFFHLCGTYHEHHSIFVNFLGTGTSWCGLRSALLKEFLSTTCHIEMQVLGLFGKLLFGPWMHRLYMSSESEISHVDAIGEIRGVLQGLRERISDPMSLFWMTADFFGHDLNNSDRTLRALTELP</sequence>
<comment type="caution">
    <text evidence="1">The sequence shown here is derived from an EMBL/GenBank/DDBJ whole genome shotgun (WGS) entry which is preliminary data.</text>
</comment>
<accession>A0AAD9IUK5</accession>
<proteinExistence type="predicted"/>
<dbReference type="Proteomes" id="UP001208570">
    <property type="component" value="Unassembled WGS sequence"/>
</dbReference>
<dbReference type="EMBL" id="JAODUP010001234">
    <property type="protein sequence ID" value="KAK2140837.1"/>
    <property type="molecule type" value="Genomic_DNA"/>
</dbReference>
<name>A0AAD9IUK5_9ANNE</name>
<dbReference type="AlphaFoldDB" id="A0AAD9IUK5"/>
<protein>
    <submittedName>
        <fullName evidence="1">Uncharacterized protein</fullName>
    </submittedName>
</protein>
<evidence type="ECO:0000313" key="1">
    <source>
        <dbReference type="EMBL" id="KAK2140837.1"/>
    </source>
</evidence>
<gene>
    <name evidence="1" type="ORF">LSH36_1234g00010</name>
</gene>
<organism evidence="1 2">
    <name type="scientific">Paralvinella palmiformis</name>
    <dbReference type="NCBI Taxonomy" id="53620"/>
    <lineage>
        <taxon>Eukaryota</taxon>
        <taxon>Metazoa</taxon>
        <taxon>Spiralia</taxon>
        <taxon>Lophotrochozoa</taxon>
        <taxon>Annelida</taxon>
        <taxon>Polychaeta</taxon>
        <taxon>Sedentaria</taxon>
        <taxon>Canalipalpata</taxon>
        <taxon>Terebellida</taxon>
        <taxon>Terebelliformia</taxon>
        <taxon>Alvinellidae</taxon>
        <taxon>Paralvinella</taxon>
    </lineage>
</organism>